<reference evidence="2 3" key="1">
    <citation type="submission" date="2019-12" db="EMBL/GenBank/DDBJ databases">
        <title>Comparative genomics gives insights into the taxonomy of the Azoarcus-Aromatoleum group and reveals separate origins of nif in the plant-associated Azoarcus and non-plant-associated Aromatoleum sub-groups.</title>
        <authorList>
            <person name="Lafos M."/>
            <person name="Maluk M."/>
            <person name="Batista M."/>
            <person name="Junghare M."/>
            <person name="Carmona M."/>
            <person name="Faoro H."/>
            <person name="Cruz L.M."/>
            <person name="Battistoni F."/>
            <person name="De Souza E."/>
            <person name="Pedrosa F."/>
            <person name="Chen W.-M."/>
            <person name="Poole P.S."/>
            <person name="Dixon R.A."/>
            <person name="James E.K."/>
        </authorList>
    </citation>
    <scope>NUCLEOTIDE SEQUENCE [LARGE SCALE GENOMIC DNA]</scope>
    <source>
        <strain evidence="2 3">ToN1</strain>
    </source>
</reference>
<dbReference type="SUPFAM" id="SSF53335">
    <property type="entry name" value="S-adenosyl-L-methionine-dependent methyltransferases"/>
    <property type="match status" value="1"/>
</dbReference>
<sequence length="279" mass="32619">MDVGTGPGPSMYAVSDFYSNTLPKRQNEDSIREQAGFSIDYVERSYQFRNWLHHFTEFVNYYCPTQIPWLVPFHHGTFDDFQNLEFNQTEIRLERDDDGEQVPFHYVRRHRFDLIVFSNFLTTKEQTAAFSKEIENCARYLRNDGILVVVGAKSSSKKYKEVYGEIEKTIVLGRYSNRKLVARCQRVMLSDSVMGYSWKDGYGERLKALTKSVFDALQAHAGDVIPKEAADLLRNSVQPEYSRPIEWELLVFRKKARPRQQTPNPSVHRTLRDKAAQRR</sequence>
<evidence type="ECO:0000313" key="2">
    <source>
        <dbReference type="EMBL" id="NMF90990.1"/>
    </source>
</evidence>
<accession>A0ABX1MXD2</accession>
<protein>
    <submittedName>
        <fullName evidence="2">Uncharacterized protein</fullName>
    </submittedName>
</protein>
<feature type="compositionally biased region" description="Basic and acidic residues" evidence="1">
    <location>
        <begin position="270"/>
        <end position="279"/>
    </location>
</feature>
<gene>
    <name evidence="2" type="ORF">GPA26_21235</name>
</gene>
<comment type="caution">
    <text evidence="2">The sequence shown here is derived from an EMBL/GenBank/DDBJ whole genome shotgun (WGS) entry which is preliminary data.</text>
</comment>
<feature type="region of interest" description="Disordered" evidence="1">
    <location>
        <begin position="256"/>
        <end position="279"/>
    </location>
</feature>
<dbReference type="Proteomes" id="UP000652074">
    <property type="component" value="Unassembled WGS sequence"/>
</dbReference>
<dbReference type="InterPro" id="IPR029063">
    <property type="entry name" value="SAM-dependent_MTases_sf"/>
</dbReference>
<dbReference type="EMBL" id="WTVR01000060">
    <property type="protein sequence ID" value="NMF90990.1"/>
    <property type="molecule type" value="Genomic_DNA"/>
</dbReference>
<proteinExistence type="predicted"/>
<name>A0ABX1MXD2_9RHOO</name>
<keyword evidence="3" id="KW-1185">Reference proteome</keyword>
<organism evidence="2 3">
    <name type="scientific">Aromatoleum petrolei</name>
    <dbReference type="NCBI Taxonomy" id="76116"/>
    <lineage>
        <taxon>Bacteria</taxon>
        <taxon>Pseudomonadati</taxon>
        <taxon>Pseudomonadota</taxon>
        <taxon>Betaproteobacteria</taxon>
        <taxon>Rhodocyclales</taxon>
        <taxon>Rhodocyclaceae</taxon>
        <taxon>Aromatoleum</taxon>
    </lineage>
</organism>
<evidence type="ECO:0000256" key="1">
    <source>
        <dbReference type="SAM" id="MobiDB-lite"/>
    </source>
</evidence>
<evidence type="ECO:0000313" key="3">
    <source>
        <dbReference type="Proteomes" id="UP000652074"/>
    </source>
</evidence>
<dbReference type="RefSeq" id="WP_169208319.1">
    <property type="nucleotide sequence ID" value="NZ_CP059560.1"/>
</dbReference>